<dbReference type="STRING" id="1305737.GCA_000526355_02062"/>
<feature type="domain" description="Glycosyltransferase 2-like" evidence="2">
    <location>
        <begin position="4"/>
        <end position="168"/>
    </location>
</feature>
<keyword evidence="1" id="KW-1133">Transmembrane helix</keyword>
<reference evidence="3 4" key="1">
    <citation type="submission" date="2015-09" db="EMBL/GenBank/DDBJ databases">
        <title>Identification and resolution of microdiversity through metagenomic sequencing of parallel consortia.</title>
        <authorList>
            <person name="Nelson W.C."/>
            <person name="Romine M.F."/>
            <person name="Lindemann S.R."/>
        </authorList>
    </citation>
    <scope>NUCLEOTIDE SEQUENCE [LARGE SCALE GENOMIC DNA]</scope>
    <source>
        <strain evidence="3">HL-49</strain>
    </source>
</reference>
<dbReference type="InterPro" id="IPR050834">
    <property type="entry name" value="Glycosyltransf_2"/>
</dbReference>
<evidence type="ECO:0000313" key="3">
    <source>
        <dbReference type="EMBL" id="KPQ06351.1"/>
    </source>
</evidence>
<dbReference type="Proteomes" id="UP000050421">
    <property type="component" value="Unassembled WGS sequence"/>
</dbReference>
<dbReference type="EMBL" id="LJXT01000181">
    <property type="protein sequence ID" value="KPQ06351.1"/>
    <property type="molecule type" value="Genomic_DNA"/>
</dbReference>
<dbReference type="InterPro" id="IPR029044">
    <property type="entry name" value="Nucleotide-diphossugar_trans"/>
</dbReference>
<evidence type="ECO:0000259" key="2">
    <source>
        <dbReference type="Pfam" id="PF00535"/>
    </source>
</evidence>
<feature type="transmembrane region" description="Helical" evidence="1">
    <location>
        <begin position="237"/>
        <end position="258"/>
    </location>
</feature>
<dbReference type="PANTHER" id="PTHR43685:SF3">
    <property type="entry name" value="SLR2126 PROTEIN"/>
    <property type="match status" value="1"/>
</dbReference>
<dbReference type="eggNOG" id="COG1215">
    <property type="taxonomic scope" value="Bacteria"/>
</dbReference>
<comment type="caution">
    <text evidence="3">The sequence shown here is derived from an EMBL/GenBank/DDBJ whole genome shotgun (WGS) entry which is preliminary data.</text>
</comment>
<feature type="transmembrane region" description="Helical" evidence="1">
    <location>
        <begin position="292"/>
        <end position="311"/>
    </location>
</feature>
<proteinExistence type="predicted"/>
<keyword evidence="1" id="KW-0472">Membrane</keyword>
<organism evidence="3 4">
    <name type="scientific">Algoriphagus marincola HL-49</name>
    <dbReference type="NCBI Taxonomy" id="1305737"/>
    <lineage>
        <taxon>Bacteria</taxon>
        <taxon>Pseudomonadati</taxon>
        <taxon>Bacteroidota</taxon>
        <taxon>Cytophagia</taxon>
        <taxon>Cytophagales</taxon>
        <taxon>Cyclobacteriaceae</taxon>
        <taxon>Algoriphagus</taxon>
    </lineage>
</organism>
<dbReference type="AlphaFoldDB" id="A0A0P7WY93"/>
<evidence type="ECO:0000313" key="4">
    <source>
        <dbReference type="Proteomes" id="UP000050421"/>
    </source>
</evidence>
<dbReference type="InterPro" id="IPR001173">
    <property type="entry name" value="Glyco_trans_2-like"/>
</dbReference>
<dbReference type="Gene3D" id="3.90.550.10">
    <property type="entry name" value="Spore Coat Polysaccharide Biosynthesis Protein SpsA, Chain A"/>
    <property type="match status" value="1"/>
</dbReference>
<dbReference type="PATRIC" id="fig|1305737.6.peg.866"/>
<gene>
    <name evidence="3" type="ORF">HLUCCX10_17795</name>
</gene>
<feature type="transmembrane region" description="Helical" evidence="1">
    <location>
        <begin position="265"/>
        <end position="286"/>
    </location>
</feature>
<keyword evidence="3" id="KW-0808">Transferase</keyword>
<dbReference type="SUPFAM" id="SSF53448">
    <property type="entry name" value="Nucleotide-diphospho-sugar transferases"/>
    <property type="match status" value="1"/>
</dbReference>
<dbReference type="Pfam" id="PF00535">
    <property type="entry name" value="Glycos_transf_2"/>
    <property type="match status" value="1"/>
</dbReference>
<protein>
    <submittedName>
        <fullName evidence="3">Family 2 glycosyltransferase</fullName>
    </submittedName>
</protein>
<dbReference type="PANTHER" id="PTHR43685">
    <property type="entry name" value="GLYCOSYLTRANSFERASE"/>
    <property type="match status" value="1"/>
</dbReference>
<keyword evidence="1" id="KW-0812">Transmembrane</keyword>
<evidence type="ECO:0000256" key="1">
    <source>
        <dbReference type="SAM" id="Phobius"/>
    </source>
</evidence>
<sequence length="320" mass="36098">MFFSVIIPVYNRPEELRELLDSLSAQSFQDFEVMVIEDGSSLTSESVCDSFSEKLNIHYLYQKNQGQGFARNHGMQEAKGSFYVIFDSDVIVPKDYLERLKMAIESRNLDAFGGPDAAESSFSTLQKAMDFAMTSFLTTGGIRGKMKNSASYQARGFNMGVSRQVFEETKGFVDPNRGEDIEWSIRIKKSGFKLELVREAFVFHKRKNTLKSFFNQAYSFGQNRINVSRYHADAVKLVHLLPSTFLVFLALTFVSGLFSWSIFPVLILVFLTWITLVFFFASLQYMSLKVGGLAMATSILQLAGYGAGLLVEGFRKLLKG</sequence>
<accession>A0A0P7WY93</accession>
<dbReference type="GO" id="GO:0016740">
    <property type="term" value="F:transferase activity"/>
    <property type="evidence" value="ECO:0007669"/>
    <property type="project" value="UniProtKB-KW"/>
</dbReference>
<dbReference type="OrthoDB" id="9813550at2"/>
<name>A0A0P7WY93_9BACT</name>